<dbReference type="PANTHER" id="PTHR12792:SF0">
    <property type="entry name" value="SEPARIN"/>
    <property type="match status" value="1"/>
</dbReference>
<dbReference type="GO" id="GO:0005634">
    <property type="term" value="C:nucleus"/>
    <property type="evidence" value="ECO:0007669"/>
    <property type="project" value="InterPro"/>
</dbReference>
<gene>
    <name evidence="6" type="ORF">PGUG_04920</name>
</gene>
<dbReference type="GO" id="GO:0072686">
    <property type="term" value="C:mitotic spindle"/>
    <property type="evidence" value="ECO:0007669"/>
    <property type="project" value="TreeGrafter"/>
</dbReference>
<dbReference type="OrthoDB" id="10255632at2759"/>
<dbReference type="PANTHER" id="PTHR12792">
    <property type="entry name" value="EXTRA SPINDLE POLES 1-RELATED"/>
    <property type="match status" value="1"/>
</dbReference>
<protein>
    <recommendedName>
        <fullName evidence="2">separase</fullName>
        <ecNumber evidence="2">3.4.22.49</ecNumber>
    </recommendedName>
</protein>
<dbReference type="VEuPathDB" id="FungiDB:PGUG_04920"/>
<proteinExistence type="predicted"/>
<dbReference type="MEROPS" id="C50.001"/>
<dbReference type="GeneID" id="5124929"/>
<dbReference type="InParanoid" id="A5DNR9"/>
<evidence type="ECO:0000256" key="1">
    <source>
        <dbReference type="ARBA" id="ARBA00000451"/>
    </source>
</evidence>
<dbReference type="RefSeq" id="XP_001482965.2">
    <property type="nucleotide sequence ID" value="XM_001482915.1"/>
</dbReference>
<dbReference type="GO" id="GO:0006508">
    <property type="term" value="P:proteolysis"/>
    <property type="evidence" value="ECO:0007669"/>
    <property type="project" value="InterPro"/>
</dbReference>
<evidence type="ECO:0000313" key="7">
    <source>
        <dbReference type="Proteomes" id="UP000001997"/>
    </source>
</evidence>
<dbReference type="Pfam" id="PF03568">
    <property type="entry name" value="Separin_C"/>
    <property type="match status" value="1"/>
</dbReference>
<dbReference type="OMA" id="YIGHGGC"/>
<evidence type="ECO:0000256" key="4">
    <source>
        <dbReference type="ARBA" id="ARBA00022829"/>
    </source>
</evidence>
<dbReference type="STRING" id="294746.A5DNR9"/>
<organism evidence="6 7">
    <name type="scientific">Meyerozyma guilliermondii (strain ATCC 6260 / CBS 566 / DSM 6381 / JCM 1539 / NBRC 10279 / NRRL Y-324)</name>
    <name type="common">Yeast</name>
    <name type="synonym">Candida guilliermondii</name>
    <dbReference type="NCBI Taxonomy" id="294746"/>
    <lineage>
        <taxon>Eukaryota</taxon>
        <taxon>Fungi</taxon>
        <taxon>Dikarya</taxon>
        <taxon>Ascomycota</taxon>
        <taxon>Saccharomycotina</taxon>
        <taxon>Pichiomycetes</taxon>
        <taxon>Debaryomycetaceae</taxon>
        <taxon>Meyerozyma</taxon>
    </lineage>
</organism>
<dbReference type="HOGENOM" id="CLU_243454_0_0_1"/>
<accession>A5DNR9</accession>
<dbReference type="GO" id="GO:0044732">
    <property type="term" value="C:mitotic spindle pole body"/>
    <property type="evidence" value="ECO:0007669"/>
    <property type="project" value="TreeGrafter"/>
</dbReference>
<evidence type="ECO:0000256" key="2">
    <source>
        <dbReference type="ARBA" id="ARBA00012489"/>
    </source>
</evidence>
<dbReference type="EC" id="3.4.22.49" evidence="2"/>
<dbReference type="GO" id="GO:0004197">
    <property type="term" value="F:cysteine-type endopeptidase activity"/>
    <property type="evidence" value="ECO:0007669"/>
    <property type="project" value="InterPro"/>
</dbReference>
<sequence length="1631" mass="184622">MLFDAAWNNGVEPETLFDNFLKSKVSQRTIKKPLQVSDHINRPIFSQKVHNTASRVVDSYFSSREKTPISQKRTVSKALACLRSSINRKDHQLYLLKNSQRFIIDLIDISEIYFAFNELKELKKAFCNTLGVGLNEDGSIPFVEISTDLEPSLLNLVVSYHFLYLQCLLLGCSKYSKSIFSETCSFITIAHVFSVPSFFLKNSSFGRWLASLHSVKPQSEQKTLQNMSKLIAGFCRLPVNCKTSMHGNQLQHTLSCLQLKSIELKVKLNSPENDKIPSLDSSLEPYISELRNVLVEHNRTDLLTQIDNAIQVLGQKEKSCAPSLEALSLMYGEDIESTNLSAPISLERLQRLIKDSDHSLIESYVLEIIPHVTEKDLPVMDRVTVYLKDNIANSSCNIQFFETCISRMFSVFKKQRQWKRIRNISNLLVNLGNRKEALSLSYWKESIALEVLILEEQTDINRYEEQVSLRLKCERIIDNLVKRGQYQLTVHFFGQLFNNLHFKGLENLLEVFSMPEVMSCLGTVLSKDLSTCYELFRGLSEQRAASVIVNLLRYSGTRWNTSTLSSIMQHSAVESTFFKFLCEYEISKCFPKVAIVQPHGSVATNLEALLLCGIDVHHDPFRAVSQFESYLSSSKPPFEIWLEQDIVWNLVVNLQLSNLHKQAVDVITLYLSARAFMKDSQDINNMKWSLSLNLKLCSSHLACNNLALSHQSLFTCASLLKQIAAVDSSQVRSYDVLIWKLLQLELEHKTDLASATKRHAAVKSFIQSKKEFTLDDPHSSFPNKLSNLFALAKAHLISGDLELSLGRHGAAYDAFRLAVKLLLSISKRLDSLQSTSYSSFSTEVSELLCSALIRGIKVQRTLGLSRESEAFVEELQSVTSMIHSRGRIILNLKEIVIFKALQCDSKGFKDALHFFLESFDDTNYKSFFNDIYYGCLHLAMSTKQFEFDSSEVSHHKPTLEVAFLSNLLADVESSWKSNSQDRESLSLLLKSRLRLSSAIRSLQMIPLYSMFHNTVSSLPSFNKLELVFKNQLSGIRGHETTRAELVDQLVLLSDELFNQSAVMESLAPYELHYLHSLLSGALLALNSVSQVHDSSKTKLSQILQQLFYLQDVSRAKTIIGERSSHLFKAQKGDSIIPSSIELQQFSQELLSQKSDSFFNRVKTNLPSDWTIVTIDRCPNSDSLLLTRLTHLGSPFVVRLPLSRMKQRGKNTVSIDQVFSKLQAIVEASNKSTQVTTTSQIKTKDDRKKWWSTRFGLDLQFESLLDLVRKTWIGGFSGLFGAAIDVKTIELFREDFVKAWQEILPKRLARVSNTFSFLDDQVLRLFLTISDIHSPFSDYEMSDDAKESLSDLIYFTLDSLSLAGETISYTEINMEKSVQILASVISKFKSMHSWNHGHTVIVPAKEFEMFPWESLSPLKGVSVSRVLSVEMLLELLEKRNETSTRVKKDLELAYLLNPGGDLGRTEANFSTFFQRCSSWNGITGRNPGTGFFEDNVIGKDLYVYLGHGGCEQYISMNDLMRASASGFDIPPSLLIGCSSASLTRMGFLESYGNIYSWLAAGSPMVLVNLWDVTDKDIDKFSMSVFEYWGLSDGENNLNLCQAVSRSREKCTLRHLNGSSPVVYGLPLRVDQL</sequence>
<evidence type="ECO:0000259" key="5">
    <source>
        <dbReference type="PROSITE" id="PS51700"/>
    </source>
</evidence>
<name>A5DNR9_PICGU</name>
<dbReference type="PROSITE" id="PS51700">
    <property type="entry name" value="SEPARIN"/>
    <property type="match status" value="1"/>
</dbReference>
<dbReference type="GO" id="GO:0051307">
    <property type="term" value="P:meiotic chromosome separation"/>
    <property type="evidence" value="ECO:0007669"/>
    <property type="project" value="TreeGrafter"/>
</dbReference>
<dbReference type="eggNOG" id="KOG1849">
    <property type="taxonomic scope" value="Eukaryota"/>
</dbReference>
<keyword evidence="4" id="KW-0159">Chromosome partition</keyword>
<keyword evidence="3" id="KW-0378">Hydrolase</keyword>
<reference evidence="6 7" key="1">
    <citation type="journal article" date="2009" name="Nature">
        <title>Evolution of pathogenicity and sexual reproduction in eight Candida genomes.</title>
        <authorList>
            <person name="Butler G."/>
            <person name="Rasmussen M.D."/>
            <person name="Lin M.F."/>
            <person name="Santos M.A."/>
            <person name="Sakthikumar S."/>
            <person name="Munro C.A."/>
            <person name="Rheinbay E."/>
            <person name="Grabherr M."/>
            <person name="Forche A."/>
            <person name="Reedy J.L."/>
            <person name="Agrafioti I."/>
            <person name="Arnaud M.B."/>
            <person name="Bates S."/>
            <person name="Brown A.J."/>
            <person name="Brunke S."/>
            <person name="Costanzo M.C."/>
            <person name="Fitzpatrick D.A."/>
            <person name="de Groot P.W."/>
            <person name="Harris D."/>
            <person name="Hoyer L.L."/>
            <person name="Hube B."/>
            <person name="Klis F.M."/>
            <person name="Kodira C."/>
            <person name="Lennard N."/>
            <person name="Logue M.E."/>
            <person name="Martin R."/>
            <person name="Neiman A.M."/>
            <person name="Nikolaou E."/>
            <person name="Quail M.A."/>
            <person name="Quinn J."/>
            <person name="Santos M.C."/>
            <person name="Schmitzberger F.F."/>
            <person name="Sherlock G."/>
            <person name="Shah P."/>
            <person name="Silverstein K.A."/>
            <person name="Skrzypek M.S."/>
            <person name="Soll D."/>
            <person name="Staggs R."/>
            <person name="Stansfield I."/>
            <person name="Stumpf M.P."/>
            <person name="Sudbery P.E."/>
            <person name="Srikantha T."/>
            <person name="Zeng Q."/>
            <person name="Berman J."/>
            <person name="Berriman M."/>
            <person name="Heitman J."/>
            <person name="Gow N.A."/>
            <person name="Lorenz M.C."/>
            <person name="Birren B.W."/>
            <person name="Kellis M."/>
            <person name="Cuomo C.A."/>
        </authorList>
    </citation>
    <scope>NUCLEOTIDE SEQUENCE [LARGE SCALE GENOMIC DNA]</scope>
    <source>
        <strain evidence="7">ATCC 6260 / CBS 566 / DSM 6381 / JCM 1539 / NBRC 10279 / NRRL Y-324</strain>
    </source>
</reference>
<dbReference type="InterPro" id="IPR005314">
    <property type="entry name" value="Peptidase_C50"/>
</dbReference>
<keyword evidence="7" id="KW-1185">Reference proteome</keyword>
<dbReference type="EMBL" id="CH408160">
    <property type="protein sequence ID" value="EDK40822.2"/>
    <property type="molecule type" value="Genomic_DNA"/>
</dbReference>
<dbReference type="InterPro" id="IPR030397">
    <property type="entry name" value="SEPARIN_core_dom"/>
</dbReference>
<comment type="catalytic activity">
    <reaction evidence="1">
        <text>All bonds known to be hydrolyzed by this endopeptidase have arginine in P1 and an acidic residue in P4. P6 is often occupied by an acidic residue or by a hydroxy-amino-acid residue, the phosphorylation of which enhances cleavage.</text>
        <dbReference type="EC" id="3.4.22.49"/>
    </reaction>
</comment>
<dbReference type="Proteomes" id="UP000001997">
    <property type="component" value="Unassembled WGS sequence"/>
</dbReference>
<dbReference type="KEGG" id="pgu:PGUG_04920"/>
<dbReference type="GO" id="GO:0005737">
    <property type="term" value="C:cytoplasm"/>
    <property type="evidence" value="ECO:0007669"/>
    <property type="project" value="TreeGrafter"/>
</dbReference>
<evidence type="ECO:0000256" key="3">
    <source>
        <dbReference type="ARBA" id="ARBA00022801"/>
    </source>
</evidence>
<feature type="domain" description="Peptidase C50" evidence="5">
    <location>
        <begin position="1448"/>
        <end position="1547"/>
    </location>
</feature>
<evidence type="ECO:0000313" key="6">
    <source>
        <dbReference type="EMBL" id="EDK40822.2"/>
    </source>
</evidence>